<dbReference type="PROSITE" id="PS50850">
    <property type="entry name" value="MFS"/>
    <property type="match status" value="1"/>
</dbReference>
<evidence type="ECO:0000259" key="6">
    <source>
        <dbReference type="PROSITE" id="PS50850"/>
    </source>
</evidence>
<feature type="transmembrane region" description="Helical" evidence="5">
    <location>
        <begin position="103"/>
        <end position="124"/>
    </location>
</feature>
<name>G2YR48_BOTF4</name>
<keyword evidence="2 5" id="KW-0812">Transmembrane</keyword>
<dbReference type="Pfam" id="PF07690">
    <property type="entry name" value="MFS_1"/>
    <property type="match status" value="1"/>
</dbReference>
<dbReference type="GO" id="GO:0016020">
    <property type="term" value="C:membrane"/>
    <property type="evidence" value="ECO:0007669"/>
    <property type="project" value="UniProtKB-SubCell"/>
</dbReference>
<dbReference type="PANTHER" id="PTHR23502">
    <property type="entry name" value="MAJOR FACILITATOR SUPERFAMILY"/>
    <property type="match status" value="1"/>
</dbReference>
<dbReference type="STRING" id="999810.G2YR48"/>
<dbReference type="EMBL" id="FQ790350">
    <property type="protein sequence ID" value="CCD54096.1"/>
    <property type="molecule type" value="Genomic_DNA"/>
</dbReference>
<evidence type="ECO:0000256" key="3">
    <source>
        <dbReference type="ARBA" id="ARBA00022989"/>
    </source>
</evidence>
<dbReference type="SUPFAM" id="SSF103473">
    <property type="entry name" value="MFS general substrate transporter"/>
    <property type="match status" value="1"/>
</dbReference>
<evidence type="ECO:0000313" key="7">
    <source>
        <dbReference type="EMBL" id="CCD54096.1"/>
    </source>
</evidence>
<dbReference type="InterPro" id="IPR020846">
    <property type="entry name" value="MFS_dom"/>
</dbReference>
<dbReference type="HOGENOM" id="CLU_008455_0_1_1"/>
<reference evidence="8" key="1">
    <citation type="journal article" date="2011" name="PLoS Genet.">
        <title>Genomic analysis of the necrotrophic fungal pathogens Sclerotinia sclerotiorum and Botrytis cinerea.</title>
        <authorList>
            <person name="Amselem J."/>
            <person name="Cuomo C.A."/>
            <person name="van Kan J.A."/>
            <person name="Viaud M."/>
            <person name="Benito E.P."/>
            <person name="Couloux A."/>
            <person name="Coutinho P.M."/>
            <person name="de Vries R.P."/>
            <person name="Dyer P.S."/>
            <person name="Fillinger S."/>
            <person name="Fournier E."/>
            <person name="Gout L."/>
            <person name="Hahn M."/>
            <person name="Kohn L."/>
            <person name="Lapalu N."/>
            <person name="Plummer K.M."/>
            <person name="Pradier J.M."/>
            <person name="Quevillon E."/>
            <person name="Sharon A."/>
            <person name="Simon A."/>
            <person name="ten Have A."/>
            <person name="Tudzynski B."/>
            <person name="Tudzynski P."/>
            <person name="Wincker P."/>
            <person name="Andrew M."/>
            <person name="Anthouard V."/>
            <person name="Beever R.E."/>
            <person name="Beffa R."/>
            <person name="Benoit I."/>
            <person name="Bouzid O."/>
            <person name="Brault B."/>
            <person name="Chen Z."/>
            <person name="Choquer M."/>
            <person name="Collemare J."/>
            <person name="Cotton P."/>
            <person name="Danchin E.G."/>
            <person name="Da Silva C."/>
            <person name="Gautier A."/>
            <person name="Giraud C."/>
            <person name="Giraud T."/>
            <person name="Gonzalez C."/>
            <person name="Grossetete S."/>
            <person name="Guldener U."/>
            <person name="Henrissat B."/>
            <person name="Howlett B.J."/>
            <person name="Kodira C."/>
            <person name="Kretschmer M."/>
            <person name="Lappartient A."/>
            <person name="Leroch M."/>
            <person name="Levis C."/>
            <person name="Mauceli E."/>
            <person name="Neuveglise C."/>
            <person name="Oeser B."/>
            <person name="Pearson M."/>
            <person name="Poulain J."/>
            <person name="Poussereau N."/>
            <person name="Quesneville H."/>
            <person name="Rascle C."/>
            <person name="Schumacher J."/>
            <person name="Segurens B."/>
            <person name="Sexton A."/>
            <person name="Silva E."/>
            <person name="Sirven C."/>
            <person name="Soanes D.M."/>
            <person name="Talbot N.J."/>
            <person name="Templeton M."/>
            <person name="Yandava C."/>
            <person name="Yarden O."/>
            <person name="Zeng Q."/>
            <person name="Rollins J.A."/>
            <person name="Lebrun M.H."/>
            <person name="Dickman M."/>
        </authorList>
    </citation>
    <scope>NUCLEOTIDE SEQUENCE [LARGE SCALE GENOMIC DNA]</scope>
    <source>
        <strain evidence="8">T4</strain>
    </source>
</reference>
<dbReference type="InParanoid" id="G2YR48"/>
<keyword evidence="3 5" id="KW-1133">Transmembrane helix</keyword>
<organism evidence="7 8">
    <name type="scientific">Botryotinia fuckeliana (strain T4)</name>
    <name type="common">Noble rot fungus</name>
    <name type="synonym">Botrytis cinerea</name>
    <dbReference type="NCBI Taxonomy" id="999810"/>
    <lineage>
        <taxon>Eukaryota</taxon>
        <taxon>Fungi</taxon>
        <taxon>Dikarya</taxon>
        <taxon>Ascomycota</taxon>
        <taxon>Pezizomycotina</taxon>
        <taxon>Leotiomycetes</taxon>
        <taxon>Helotiales</taxon>
        <taxon>Sclerotiniaceae</taxon>
        <taxon>Botrytis</taxon>
    </lineage>
</organism>
<protein>
    <submittedName>
        <fullName evidence="7">Similar to MFS multidrug transporter</fullName>
    </submittedName>
</protein>
<dbReference type="InterPro" id="IPR011701">
    <property type="entry name" value="MFS"/>
</dbReference>
<dbReference type="InterPro" id="IPR036259">
    <property type="entry name" value="MFS_trans_sf"/>
</dbReference>
<dbReference type="eggNOG" id="KOG0255">
    <property type="taxonomic scope" value="Eukaryota"/>
</dbReference>
<sequence length="544" mass="58758">MIDNEKSTELLATSVLSEASLSIRADSISNILQRLDELGLQLSNDYIIDWLPKNQNHPRNWPLKRKLANTACIFLLDTFGALLESGGLVAATQAAKEYGISQTQSLVAFSLMYGIGGALGSIIFPPYSEAFGRKPIIIGAALMLPLSCIITGLVPSIAGAYIGRFIMGATLSIPSTINVGSLEDMWEPATQGHAIYAWVLSAGLGAALGPIYGTYVTSVLGWRWLYHIGSIGSTCILVVLLLGISETRPSKLLGNYLIAIQPCAGTLKLRTQTADDHVPDFHTFCQSAIIQPAKLFFQEPIILTMATLSAIAFSLLFLFTESLDIVFKPYGFSPTSYSLAFIAYAIGMIFGIPVRLVEFFHLKKRAETKQLEPEDKIVGFATGASALAAGLWLMAWTTPPLVHGIDWVVPMIGLAGAGFASNEIEYALGNYLADVSYLFLPFSQVPDLHIQTYTVYASSAFAAYSILRALLSGIFPLFADQMYNGLGSNIAGSILAGVATLWLISPYIFMKYGKTLREKGKFAKLSLESDPNSQAPDVLGAQIC</sequence>
<feature type="transmembrane region" description="Helical" evidence="5">
    <location>
        <begin position="490"/>
        <end position="509"/>
    </location>
</feature>
<evidence type="ECO:0000256" key="4">
    <source>
        <dbReference type="ARBA" id="ARBA00023136"/>
    </source>
</evidence>
<feature type="transmembrane region" description="Helical" evidence="5">
    <location>
        <begin position="224"/>
        <end position="244"/>
    </location>
</feature>
<feature type="transmembrane region" description="Helical" evidence="5">
    <location>
        <begin position="377"/>
        <end position="395"/>
    </location>
</feature>
<feature type="transmembrane region" description="Helical" evidence="5">
    <location>
        <begin position="407"/>
        <end position="432"/>
    </location>
</feature>
<proteinExistence type="predicted"/>
<feature type="transmembrane region" description="Helical" evidence="5">
    <location>
        <begin position="301"/>
        <end position="319"/>
    </location>
</feature>
<dbReference type="PANTHER" id="PTHR23502:SF157">
    <property type="entry name" value="MAJOR FACILITATOR SUPERFAMILY (MFS) PROFILE DOMAIN-CONTAINING PROTEIN-RELATED"/>
    <property type="match status" value="1"/>
</dbReference>
<feature type="transmembrane region" description="Helical" evidence="5">
    <location>
        <begin position="453"/>
        <end position="478"/>
    </location>
</feature>
<evidence type="ECO:0000256" key="5">
    <source>
        <dbReference type="SAM" id="Phobius"/>
    </source>
</evidence>
<feature type="transmembrane region" description="Helical" evidence="5">
    <location>
        <begin position="194"/>
        <end position="212"/>
    </location>
</feature>
<evidence type="ECO:0000256" key="1">
    <source>
        <dbReference type="ARBA" id="ARBA00004141"/>
    </source>
</evidence>
<accession>G2YR48</accession>
<dbReference type="GO" id="GO:0022857">
    <property type="term" value="F:transmembrane transporter activity"/>
    <property type="evidence" value="ECO:0007669"/>
    <property type="project" value="InterPro"/>
</dbReference>
<keyword evidence="4 5" id="KW-0472">Membrane</keyword>
<feature type="transmembrane region" description="Helical" evidence="5">
    <location>
        <begin position="339"/>
        <end position="357"/>
    </location>
</feature>
<dbReference type="AlphaFoldDB" id="G2YR48"/>
<evidence type="ECO:0000256" key="2">
    <source>
        <dbReference type="ARBA" id="ARBA00022692"/>
    </source>
</evidence>
<feature type="transmembrane region" description="Helical" evidence="5">
    <location>
        <begin position="136"/>
        <end position="155"/>
    </location>
</feature>
<evidence type="ECO:0000313" key="8">
    <source>
        <dbReference type="Proteomes" id="UP000008177"/>
    </source>
</evidence>
<dbReference type="OrthoDB" id="5410178at2759"/>
<feature type="domain" description="Major facilitator superfamily (MFS) profile" evidence="6">
    <location>
        <begin position="66"/>
        <end position="514"/>
    </location>
</feature>
<dbReference type="Gene3D" id="1.20.1250.20">
    <property type="entry name" value="MFS general substrate transporter like domains"/>
    <property type="match status" value="1"/>
</dbReference>
<comment type="subcellular location">
    <subcellularLocation>
        <location evidence="1">Membrane</location>
        <topology evidence="1">Multi-pass membrane protein</topology>
    </subcellularLocation>
</comment>
<gene>
    <name evidence="7" type="ORF">BofuT4_P127960.1</name>
</gene>
<dbReference type="Proteomes" id="UP000008177">
    <property type="component" value="Unplaced contigs"/>
</dbReference>